<feature type="transmembrane region" description="Helical" evidence="1">
    <location>
        <begin position="81"/>
        <end position="102"/>
    </location>
</feature>
<dbReference type="STRING" id="1122192.SAMN02745673_00800"/>
<dbReference type="EMBL" id="FUWS01000002">
    <property type="protein sequence ID" value="SJZ57372.1"/>
    <property type="molecule type" value="Genomic_DNA"/>
</dbReference>
<sequence>MAEVEHYAYGWWTPALAYAVSCLGAFIGLTMTARARAVGGRARAGWLACAAVSIGCIGIWAMHFIAMLGFRVPGVPIRYDVLLTVLSGLLAVLVVGAGLALIGMRRRGVGALLGAGLITGLGVAGMHYLGMASMRMDAHMSHRWEFLAAAVAIGILASTAALWAALYVTGIGGGVVAALIMGAAVSAMHYTGMLGVEITPIEVTDHVVMAQEVEGHVHEHAGEGATGMDFFLPLFVGLAMLTLLFVLILVLSPGEREYGERRSFEQRLAGIRKATRSGPSPGPRPTAGTEPAVSMFERPSRPAPPTPPPGRGRGGHRRQ</sequence>
<keyword evidence="1" id="KW-0812">Transmembrane</keyword>
<feature type="transmembrane region" description="Helical" evidence="1">
    <location>
        <begin position="45"/>
        <end position="69"/>
    </location>
</feature>
<evidence type="ECO:0000313" key="5">
    <source>
        <dbReference type="Proteomes" id="UP000190637"/>
    </source>
</evidence>
<dbReference type="Proteomes" id="UP000190637">
    <property type="component" value="Unassembled WGS sequence"/>
</dbReference>
<feature type="transmembrane region" description="Helical" evidence="1">
    <location>
        <begin position="230"/>
        <end position="252"/>
    </location>
</feature>
<evidence type="ECO:0000313" key="4">
    <source>
        <dbReference type="EMBL" id="SJZ57372.1"/>
    </source>
</evidence>
<dbReference type="OrthoDB" id="3763366at2"/>
<organism evidence="4 5">
    <name type="scientific">Marinactinospora thermotolerans DSM 45154</name>
    <dbReference type="NCBI Taxonomy" id="1122192"/>
    <lineage>
        <taxon>Bacteria</taxon>
        <taxon>Bacillati</taxon>
        <taxon>Actinomycetota</taxon>
        <taxon>Actinomycetes</taxon>
        <taxon>Streptosporangiales</taxon>
        <taxon>Nocardiopsidaceae</taxon>
        <taxon>Marinactinospora</taxon>
    </lineage>
</organism>
<dbReference type="PANTHER" id="PTHR35152:SF1">
    <property type="entry name" value="DOMAIN SIGNALLING PROTEIN, PUTATIVE (AFU_ORTHOLOGUE AFUA_5G11310)-RELATED"/>
    <property type="match status" value="1"/>
</dbReference>
<evidence type="ECO:0000259" key="3">
    <source>
        <dbReference type="PROSITE" id="PS50924"/>
    </source>
</evidence>
<accession>A0A1T4LRK5</accession>
<feature type="transmembrane region" description="Helical" evidence="1">
    <location>
        <begin position="15"/>
        <end position="33"/>
    </location>
</feature>
<keyword evidence="1" id="KW-0472">Membrane</keyword>
<dbReference type="PROSITE" id="PS50924">
    <property type="entry name" value="MHYT"/>
    <property type="match status" value="1"/>
</dbReference>
<feature type="region of interest" description="Disordered" evidence="2">
    <location>
        <begin position="269"/>
        <end position="319"/>
    </location>
</feature>
<name>A0A1T4LRK5_9ACTN</name>
<gene>
    <name evidence="4" type="ORF">SAMN02745673_00800</name>
</gene>
<dbReference type="InterPro" id="IPR005330">
    <property type="entry name" value="MHYT_dom"/>
</dbReference>
<feature type="domain" description="MHYT" evidence="3">
    <location>
        <begin position="9"/>
        <end position="199"/>
    </location>
</feature>
<feature type="transmembrane region" description="Helical" evidence="1">
    <location>
        <begin position="109"/>
        <end position="126"/>
    </location>
</feature>
<dbReference type="GO" id="GO:0016020">
    <property type="term" value="C:membrane"/>
    <property type="evidence" value="ECO:0007669"/>
    <property type="project" value="UniProtKB-UniRule"/>
</dbReference>
<proteinExistence type="predicted"/>
<dbReference type="RefSeq" id="WP_144389955.1">
    <property type="nucleotide sequence ID" value="NZ_FUWS01000002.1"/>
</dbReference>
<keyword evidence="5" id="KW-1185">Reference proteome</keyword>
<evidence type="ECO:0000256" key="2">
    <source>
        <dbReference type="SAM" id="MobiDB-lite"/>
    </source>
</evidence>
<keyword evidence="1" id="KW-1133">Transmembrane helix</keyword>
<feature type="transmembrane region" description="Helical" evidence="1">
    <location>
        <begin position="146"/>
        <end position="168"/>
    </location>
</feature>
<evidence type="ECO:0000256" key="1">
    <source>
        <dbReference type="PROSITE-ProRule" id="PRU00244"/>
    </source>
</evidence>
<dbReference type="AlphaFoldDB" id="A0A1T4LRK5"/>
<reference evidence="4 5" key="1">
    <citation type="submission" date="2017-02" db="EMBL/GenBank/DDBJ databases">
        <authorList>
            <person name="Peterson S.W."/>
        </authorList>
    </citation>
    <scope>NUCLEOTIDE SEQUENCE [LARGE SCALE GENOMIC DNA]</scope>
    <source>
        <strain evidence="4 5">DSM 45154</strain>
    </source>
</reference>
<dbReference type="Pfam" id="PF03707">
    <property type="entry name" value="MHYT"/>
    <property type="match status" value="2"/>
</dbReference>
<feature type="transmembrane region" description="Helical" evidence="1">
    <location>
        <begin position="175"/>
        <end position="196"/>
    </location>
</feature>
<dbReference type="PANTHER" id="PTHR35152">
    <property type="entry name" value="DOMAIN SIGNALLING PROTEIN, PUTATIVE (AFU_ORTHOLOGUE AFUA_5G11310)-RELATED"/>
    <property type="match status" value="1"/>
</dbReference>
<protein>
    <submittedName>
        <fullName evidence="4">MHYT domain-containing protein, NO-binding membrane sensor</fullName>
    </submittedName>
</protein>
<feature type="compositionally biased region" description="Pro residues" evidence="2">
    <location>
        <begin position="301"/>
        <end position="310"/>
    </location>
</feature>